<dbReference type="CDD" id="cd02042">
    <property type="entry name" value="ParAB_family"/>
    <property type="match status" value="1"/>
</dbReference>
<dbReference type="Proteomes" id="UP001589862">
    <property type="component" value="Unassembled WGS sequence"/>
</dbReference>
<dbReference type="SUPFAM" id="SSF52540">
    <property type="entry name" value="P-loop containing nucleoside triphosphate hydrolases"/>
    <property type="match status" value="1"/>
</dbReference>
<evidence type="ECO:0000313" key="3">
    <source>
        <dbReference type="Proteomes" id="UP001589862"/>
    </source>
</evidence>
<dbReference type="RefSeq" id="WP_377457132.1">
    <property type="nucleotide sequence ID" value="NZ_JBHLUB010000001.1"/>
</dbReference>
<dbReference type="PANTHER" id="PTHR13696:SF99">
    <property type="entry name" value="COBYRINIC ACID AC-DIAMIDE SYNTHASE"/>
    <property type="match status" value="1"/>
</dbReference>
<dbReference type="Gene3D" id="3.40.50.300">
    <property type="entry name" value="P-loop containing nucleotide triphosphate hydrolases"/>
    <property type="match status" value="1"/>
</dbReference>
<sequence>MQVLSISSLKGGVGKTSVTLGLTSAARAAGLKTLVIDLDPHGDSSTGLGAELGTQQPVGHLLRNVRKANVADHVVKAGWPQASSSGTGTVDVLVGSSLSGYYDRPDLRRRDLQRLARLLENVSGYDLVLIDCPPSLNGLTRMAWLAATRIVLVAEPTLFSVAGTERSLRGQMSLARQFGSEAALAGVVVNRYNPDNPEHQYRIMEMERMFGDKLLLPAIPESNLWQQVQGAAYPIHAWPRPEATEIASLFDELLERLRK</sequence>
<accession>A0ABV6P868</accession>
<comment type="caution">
    <text evidence="2">The sequence shown here is derived from an EMBL/GenBank/DDBJ whole genome shotgun (WGS) entry which is preliminary data.</text>
</comment>
<feature type="domain" description="AAA" evidence="1">
    <location>
        <begin position="1"/>
        <end position="166"/>
    </location>
</feature>
<protein>
    <submittedName>
        <fullName evidence="2">ParA family protein</fullName>
    </submittedName>
</protein>
<reference evidence="2 3" key="1">
    <citation type="submission" date="2024-09" db="EMBL/GenBank/DDBJ databases">
        <authorList>
            <person name="Sun Q."/>
            <person name="Mori K."/>
        </authorList>
    </citation>
    <scope>NUCLEOTIDE SEQUENCE [LARGE SCALE GENOMIC DNA]</scope>
    <source>
        <strain evidence="2 3">NCAIM B.02604</strain>
    </source>
</reference>
<name>A0ABV6P868_9MICC</name>
<organism evidence="2 3">
    <name type="scientific">Micrococcoides hystricis</name>
    <dbReference type="NCBI Taxonomy" id="1572761"/>
    <lineage>
        <taxon>Bacteria</taxon>
        <taxon>Bacillati</taxon>
        <taxon>Actinomycetota</taxon>
        <taxon>Actinomycetes</taxon>
        <taxon>Micrococcales</taxon>
        <taxon>Micrococcaceae</taxon>
        <taxon>Micrococcoides</taxon>
    </lineage>
</organism>
<keyword evidence="3" id="KW-1185">Reference proteome</keyword>
<dbReference type="EMBL" id="JBHLUB010000001">
    <property type="protein sequence ID" value="MFC0580806.1"/>
    <property type="molecule type" value="Genomic_DNA"/>
</dbReference>
<dbReference type="InterPro" id="IPR050678">
    <property type="entry name" value="DNA_Partitioning_ATPase"/>
</dbReference>
<evidence type="ECO:0000313" key="2">
    <source>
        <dbReference type="EMBL" id="MFC0580806.1"/>
    </source>
</evidence>
<proteinExistence type="predicted"/>
<gene>
    <name evidence="2" type="ORF">ACFFFR_00175</name>
</gene>
<evidence type="ECO:0000259" key="1">
    <source>
        <dbReference type="Pfam" id="PF13614"/>
    </source>
</evidence>
<dbReference type="PANTHER" id="PTHR13696">
    <property type="entry name" value="P-LOOP CONTAINING NUCLEOSIDE TRIPHOSPHATE HYDROLASE"/>
    <property type="match status" value="1"/>
</dbReference>
<dbReference type="InterPro" id="IPR025669">
    <property type="entry name" value="AAA_dom"/>
</dbReference>
<dbReference type="InterPro" id="IPR027417">
    <property type="entry name" value="P-loop_NTPase"/>
</dbReference>
<dbReference type="Pfam" id="PF13614">
    <property type="entry name" value="AAA_31"/>
    <property type="match status" value="1"/>
</dbReference>